<dbReference type="InterPro" id="IPR011991">
    <property type="entry name" value="ArsR-like_HTH"/>
</dbReference>
<organism evidence="3 4">
    <name type="scientific">Hyphococcus aureus</name>
    <dbReference type="NCBI Taxonomy" id="2666033"/>
    <lineage>
        <taxon>Bacteria</taxon>
        <taxon>Pseudomonadati</taxon>
        <taxon>Pseudomonadota</taxon>
        <taxon>Alphaproteobacteria</taxon>
        <taxon>Parvularculales</taxon>
        <taxon>Parvularculaceae</taxon>
        <taxon>Hyphococcus</taxon>
    </lineage>
</organism>
<dbReference type="Gene3D" id="1.10.10.10">
    <property type="entry name" value="Winged helix-like DNA-binding domain superfamily/Winged helix DNA-binding domain"/>
    <property type="match status" value="1"/>
</dbReference>
<evidence type="ECO:0000256" key="1">
    <source>
        <dbReference type="SAM" id="MobiDB-lite"/>
    </source>
</evidence>
<comment type="caution">
    <text evidence="3">The sequence shown here is derived from an EMBL/GenBank/DDBJ whole genome shotgun (WGS) entry which is preliminary data.</text>
</comment>
<name>A0ABW1KZD6_9PROT</name>
<keyword evidence="4" id="KW-1185">Reference proteome</keyword>
<feature type="domain" description="HTH arsR-type" evidence="2">
    <location>
        <begin position="27"/>
        <end position="71"/>
    </location>
</feature>
<accession>A0ABW1KZD6</accession>
<reference evidence="3 4" key="1">
    <citation type="submission" date="2024-09" db="EMBL/GenBank/DDBJ databases">
        <authorList>
            <person name="Zhang Z.-H."/>
        </authorList>
    </citation>
    <scope>NUCLEOTIDE SEQUENCE [LARGE SCALE GENOMIC DNA]</scope>
    <source>
        <strain evidence="3 4">HHTR114</strain>
    </source>
</reference>
<dbReference type="Proteomes" id="UP001596116">
    <property type="component" value="Unassembled WGS sequence"/>
</dbReference>
<dbReference type="InterPro" id="IPR036388">
    <property type="entry name" value="WH-like_DNA-bd_sf"/>
</dbReference>
<dbReference type="CDD" id="cd00090">
    <property type="entry name" value="HTH_ARSR"/>
    <property type="match status" value="1"/>
</dbReference>
<dbReference type="Pfam" id="PF01022">
    <property type="entry name" value="HTH_5"/>
    <property type="match status" value="1"/>
</dbReference>
<dbReference type="EMBL" id="JBHPON010000002">
    <property type="protein sequence ID" value="MFC6036006.1"/>
    <property type="molecule type" value="Genomic_DNA"/>
</dbReference>
<dbReference type="SUPFAM" id="SSF46785">
    <property type="entry name" value="Winged helix' DNA-binding domain"/>
    <property type="match status" value="1"/>
</dbReference>
<dbReference type="RefSeq" id="WP_379882769.1">
    <property type="nucleotide sequence ID" value="NZ_JBHPON010000002.1"/>
</dbReference>
<gene>
    <name evidence="3" type="ORF">ACFMB1_10655</name>
</gene>
<evidence type="ECO:0000313" key="4">
    <source>
        <dbReference type="Proteomes" id="UP001596116"/>
    </source>
</evidence>
<feature type="region of interest" description="Disordered" evidence="1">
    <location>
        <begin position="1"/>
        <end position="23"/>
    </location>
</feature>
<proteinExistence type="predicted"/>
<evidence type="ECO:0000259" key="2">
    <source>
        <dbReference type="Pfam" id="PF01022"/>
    </source>
</evidence>
<sequence>MSKISNTPIKKADKSKNTAASGETGATRAAILDMLKREGELCASDIGPALSLTPMAARLQLYALEEEGLVEPRSQAKGRGRPVKYWSLTAASARVFPDAHQSLAVEMIQSVEELFGAEGLQKFIKKHGDMQREAYGEKLSGAKTLGERVKKLAKARSDEGYMAEAKKDGRDWLLIENHCPICSAAKVCTGLCAGELKVFSDVLGKGATVTREEHILAGARRCAYRVRGA</sequence>
<protein>
    <submittedName>
        <fullName evidence="3">Helix-turn-helix transcriptional regulator</fullName>
    </submittedName>
</protein>
<evidence type="ECO:0000313" key="3">
    <source>
        <dbReference type="EMBL" id="MFC6036006.1"/>
    </source>
</evidence>
<dbReference type="InterPro" id="IPR001845">
    <property type="entry name" value="HTH_ArsR_DNA-bd_dom"/>
</dbReference>
<dbReference type="InterPro" id="IPR036390">
    <property type="entry name" value="WH_DNA-bd_sf"/>
</dbReference>